<evidence type="ECO:0000313" key="2">
    <source>
        <dbReference type="EMBL" id="PQJ30169.1"/>
    </source>
</evidence>
<dbReference type="EMBL" id="MQWA01000001">
    <property type="protein sequence ID" value="PQJ30169.1"/>
    <property type="molecule type" value="Genomic_DNA"/>
</dbReference>
<accession>A0A2S7U581</accession>
<sequence length="60" mass="6862">METAQKLRESRSRNLLHRSDQAVKQLRVFKEVLPITPKNSESSEPSPNKTISSSPKRQQS</sequence>
<feature type="region of interest" description="Disordered" evidence="1">
    <location>
        <begin position="34"/>
        <end position="60"/>
    </location>
</feature>
<name>A0A2S7U581_9BACT</name>
<comment type="caution">
    <text evidence="2">The sequence shown here is derived from an EMBL/GenBank/DDBJ whole genome shotgun (WGS) entry which is preliminary data.</text>
</comment>
<evidence type="ECO:0000256" key="1">
    <source>
        <dbReference type="SAM" id="MobiDB-lite"/>
    </source>
</evidence>
<gene>
    <name evidence="2" type="ORF">BSZ32_17955</name>
</gene>
<protein>
    <submittedName>
        <fullName evidence="2">Uncharacterized protein</fullName>
    </submittedName>
</protein>
<dbReference type="Proteomes" id="UP000239907">
    <property type="component" value="Unassembled WGS sequence"/>
</dbReference>
<organism evidence="2 3">
    <name type="scientific">Rubritalea profundi</name>
    <dbReference type="NCBI Taxonomy" id="1658618"/>
    <lineage>
        <taxon>Bacteria</taxon>
        <taxon>Pseudomonadati</taxon>
        <taxon>Verrucomicrobiota</taxon>
        <taxon>Verrucomicrobiia</taxon>
        <taxon>Verrucomicrobiales</taxon>
        <taxon>Rubritaleaceae</taxon>
        <taxon>Rubritalea</taxon>
    </lineage>
</organism>
<keyword evidence="3" id="KW-1185">Reference proteome</keyword>
<evidence type="ECO:0000313" key="3">
    <source>
        <dbReference type="Proteomes" id="UP000239907"/>
    </source>
</evidence>
<proteinExistence type="predicted"/>
<feature type="compositionally biased region" description="Polar residues" evidence="1">
    <location>
        <begin position="51"/>
        <end position="60"/>
    </location>
</feature>
<feature type="compositionally biased region" description="Low complexity" evidence="1">
    <location>
        <begin position="36"/>
        <end position="50"/>
    </location>
</feature>
<reference evidence="2 3" key="1">
    <citation type="submission" date="2016-12" db="EMBL/GenBank/DDBJ databases">
        <title>Study of bacterial adaptation to deep sea.</title>
        <authorList>
            <person name="Song J."/>
            <person name="Yoshizawa S."/>
            <person name="Kogure K."/>
        </authorList>
    </citation>
    <scope>NUCLEOTIDE SEQUENCE [LARGE SCALE GENOMIC DNA]</scope>
    <source>
        <strain evidence="2 3">SAORIC-165</strain>
    </source>
</reference>
<dbReference type="AlphaFoldDB" id="A0A2S7U581"/>